<name>A0AAV9FS87_ACOCL</name>
<keyword evidence="7" id="KW-0915">Sodium</keyword>
<keyword evidence="5" id="KW-0630">Potassium</keyword>
<evidence type="ECO:0000256" key="1">
    <source>
        <dbReference type="ARBA" id="ARBA00004141"/>
    </source>
</evidence>
<dbReference type="AlphaFoldDB" id="A0AAV9FS87"/>
<evidence type="ECO:0000256" key="12">
    <source>
        <dbReference type="ARBA" id="ARBA00047912"/>
    </source>
</evidence>
<comment type="subcellular location">
    <subcellularLocation>
        <location evidence="1">Membrane</location>
        <topology evidence="1">Multi-pass membrane protein</topology>
    </subcellularLocation>
</comment>
<keyword evidence="16" id="KW-1185">Reference proteome</keyword>
<comment type="catalytic activity">
    <reaction evidence="11">
        <text>Na(+)(in) + H(+)(out) = Na(+)(out) + H(+)(in)</text>
        <dbReference type="Rhea" id="RHEA:29419"/>
        <dbReference type="ChEBI" id="CHEBI:15378"/>
        <dbReference type="ChEBI" id="CHEBI:29101"/>
    </reaction>
</comment>
<evidence type="ECO:0000256" key="2">
    <source>
        <dbReference type="ARBA" id="ARBA00022448"/>
    </source>
</evidence>
<dbReference type="Proteomes" id="UP001180020">
    <property type="component" value="Unassembled WGS sequence"/>
</dbReference>
<evidence type="ECO:0000256" key="3">
    <source>
        <dbReference type="ARBA" id="ARBA00022538"/>
    </source>
</evidence>
<accession>A0AAV9FS87</accession>
<sequence length="123" mass="13818">MVEINPQPYQRLLCDRMYPVLSQDETPLLYSLVCGEGVVNDAMSIVLFKIVQDFDLVHIDTGVAFQVVGNFIHLFLTSTILGVIVGLLSAYIIKKNCILGGSPHMYTYMLGQRKKALARLKRE</sequence>
<evidence type="ECO:0000256" key="13">
    <source>
        <dbReference type="SAM" id="Phobius"/>
    </source>
</evidence>
<dbReference type="GO" id="GO:0015386">
    <property type="term" value="F:potassium:proton antiporter activity"/>
    <property type="evidence" value="ECO:0007669"/>
    <property type="project" value="TreeGrafter"/>
</dbReference>
<reference evidence="15" key="2">
    <citation type="submission" date="2023-06" db="EMBL/GenBank/DDBJ databases">
        <authorList>
            <person name="Ma L."/>
            <person name="Liu K.-W."/>
            <person name="Li Z."/>
            <person name="Hsiao Y.-Y."/>
            <person name="Qi Y."/>
            <person name="Fu T."/>
            <person name="Tang G."/>
            <person name="Zhang D."/>
            <person name="Sun W.-H."/>
            <person name="Liu D.-K."/>
            <person name="Li Y."/>
            <person name="Chen G.-Z."/>
            <person name="Liu X.-D."/>
            <person name="Liao X.-Y."/>
            <person name="Jiang Y.-T."/>
            <person name="Yu X."/>
            <person name="Hao Y."/>
            <person name="Huang J."/>
            <person name="Zhao X.-W."/>
            <person name="Ke S."/>
            <person name="Chen Y.-Y."/>
            <person name="Wu W.-L."/>
            <person name="Hsu J.-L."/>
            <person name="Lin Y.-F."/>
            <person name="Huang M.-D."/>
            <person name="Li C.-Y."/>
            <person name="Huang L."/>
            <person name="Wang Z.-W."/>
            <person name="Zhao X."/>
            <person name="Zhong W.-Y."/>
            <person name="Peng D.-H."/>
            <person name="Ahmad S."/>
            <person name="Lan S."/>
            <person name="Zhang J.-S."/>
            <person name="Tsai W.-C."/>
            <person name="Van De Peer Y."/>
            <person name="Liu Z.-J."/>
        </authorList>
    </citation>
    <scope>NUCLEOTIDE SEQUENCE</scope>
    <source>
        <strain evidence="15">CP</strain>
        <tissue evidence="15">Leaves</tissue>
    </source>
</reference>
<comment type="catalytic activity">
    <reaction evidence="12">
        <text>K(+)(in) + H(+)(out) = K(+)(out) + H(+)(in)</text>
        <dbReference type="Rhea" id="RHEA:29467"/>
        <dbReference type="ChEBI" id="CHEBI:15378"/>
        <dbReference type="ChEBI" id="CHEBI:29103"/>
    </reaction>
</comment>
<evidence type="ECO:0000256" key="7">
    <source>
        <dbReference type="ARBA" id="ARBA00023053"/>
    </source>
</evidence>
<comment type="caution">
    <text evidence="15">The sequence shown here is derived from an EMBL/GenBank/DDBJ whole genome shotgun (WGS) entry which is preliminary data.</text>
</comment>
<dbReference type="GO" id="GO:0098719">
    <property type="term" value="P:sodium ion import across plasma membrane"/>
    <property type="evidence" value="ECO:0007669"/>
    <property type="project" value="TreeGrafter"/>
</dbReference>
<keyword evidence="6 13" id="KW-1133">Transmembrane helix</keyword>
<dbReference type="GO" id="GO:0051453">
    <property type="term" value="P:regulation of intracellular pH"/>
    <property type="evidence" value="ECO:0007669"/>
    <property type="project" value="TreeGrafter"/>
</dbReference>
<keyword evidence="9 13" id="KW-0472">Membrane</keyword>
<gene>
    <name evidence="15" type="primary">NHX2</name>
    <name evidence="15" type="ORF">QJS10_CPA01g02089</name>
</gene>
<keyword evidence="10" id="KW-0739">Sodium transport</keyword>
<protein>
    <submittedName>
        <fullName evidence="15">Sodium/hydrogen exchanger 2</fullName>
    </submittedName>
</protein>
<dbReference type="EMBL" id="JAUJYO010000001">
    <property type="protein sequence ID" value="KAK1326859.1"/>
    <property type="molecule type" value="Genomic_DNA"/>
</dbReference>
<dbReference type="GO" id="GO:0005886">
    <property type="term" value="C:plasma membrane"/>
    <property type="evidence" value="ECO:0007669"/>
    <property type="project" value="TreeGrafter"/>
</dbReference>
<keyword evidence="8" id="KW-0406">Ion transport</keyword>
<keyword evidence="4 13" id="KW-0812">Transmembrane</keyword>
<reference evidence="15" key="1">
    <citation type="journal article" date="2023" name="Nat. Commun.">
        <title>Diploid and tetraploid genomes of Acorus and the evolution of monocots.</title>
        <authorList>
            <person name="Ma L."/>
            <person name="Liu K.W."/>
            <person name="Li Z."/>
            <person name="Hsiao Y.Y."/>
            <person name="Qi Y."/>
            <person name="Fu T."/>
            <person name="Tang G.D."/>
            <person name="Zhang D."/>
            <person name="Sun W.H."/>
            <person name="Liu D.K."/>
            <person name="Li Y."/>
            <person name="Chen G.Z."/>
            <person name="Liu X.D."/>
            <person name="Liao X.Y."/>
            <person name="Jiang Y.T."/>
            <person name="Yu X."/>
            <person name="Hao Y."/>
            <person name="Huang J."/>
            <person name="Zhao X.W."/>
            <person name="Ke S."/>
            <person name="Chen Y.Y."/>
            <person name="Wu W.L."/>
            <person name="Hsu J.L."/>
            <person name="Lin Y.F."/>
            <person name="Huang M.D."/>
            <person name="Li C.Y."/>
            <person name="Huang L."/>
            <person name="Wang Z.W."/>
            <person name="Zhao X."/>
            <person name="Zhong W.Y."/>
            <person name="Peng D.H."/>
            <person name="Ahmad S."/>
            <person name="Lan S."/>
            <person name="Zhang J.S."/>
            <person name="Tsai W.C."/>
            <person name="Van de Peer Y."/>
            <person name="Liu Z.J."/>
        </authorList>
    </citation>
    <scope>NUCLEOTIDE SEQUENCE</scope>
    <source>
        <strain evidence="15">CP</strain>
    </source>
</reference>
<keyword evidence="3" id="KW-0633">Potassium transport</keyword>
<dbReference type="InterPro" id="IPR006153">
    <property type="entry name" value="Cation/H_exchanger_TM"/>
</dbReference>
<evidence type="ECO:0000256" key="11">
    <source>
        <dbReference type="ARBA" id="ARBA00047524"/>
    </source>
</evidence>
<evidence type="ECO:0000256" key="9">
    <source>
        <dbReference type="ARBA" id="ARBA00023136"/>
    </source>
</evidence>
<evidence type="ECO:0000256" key="10">
    <source>
        <dbReference type="ARBA" id="ARBA00023201"/>
    </source>
</evidence>
<dbReference type="PANTHER" id="PTHR10110:SF117">
    <property type="entry name" value="SODIUM_HYDROGEN EXCHANGER 2"/>
    <property type="match status" value="1"/>
</dbReference>
<evidence type="ECO:0000313" key="16">
    <source>
        <dbReference type="Proteomes" id="UP001180020"/>
    </source>
</evidence>
<organism evidence="15 16">
    <name type="scientific">Acorus calamus</name>
    <name type="common">Sweet flag</name>
    <dbReference type="NCBI Taxonomy" id="4465"/>
    <lineage>
        <taxon>Eukaryota</taxon>
        <taxon>Viridiplantae</taxon>
        <taxon>Streptophyta</taxon>
        <taxon>Embryophyta</taxon>
        <taxon>Tracheophyta</taxon>
        <taxon>Spermatophyta</taxon>
        <taxon>Magnoliopsida</taxon>
        <taxon>Liliopsida</taxon>
        <taxon>Acoraceae</taxon>
        <taxon>Acorus</taxon>
    </lineage>
</organism>
<evidence type="ECO:0000256" key="6">
    <source>
        <dbReference type="ARBA" id="ARBA00022989"/>
    </source>
</evidence>
<evidence type="ECO:0000313" key="15">
    <source>
        <dbReference type="EMBL" id="KAK1326859.1"/>
    </source>
</evidence>
<dbReference type="PANTHER" id="PTHR10110">
    <property type="entry name" value="SODIUM/HYDROGEN EXCHANGER"/>
    <property type="match status" value="1"/>
</dbReference>
<evidence type="ECO:0000259" key="14">
    <source>
        <dbReference type="Pfam" id="PF00999"/>
    </source>
</evidence>
<evidence type="ECO:0000256" key="5">
    <source>
        <dbReference type="ARBA" id="ARBA00022958"/>
    </source>
</evidence>
<feature type="transmembrane region" description="Helical" evidence="13">
    <location>
        <begin position="71"/>
        <end position="93"/>
    </location>
</feature>
<evidence type="ECO:0000256" key="4">
    <source>
        <dbReference type="ARBA" id="ARBA00022692"/>
    </source>
</evidence>
<keyword evidence="2" id="KW-0813">Transport</keyword>
<dbReference type="Gene3D" id="6.10.140.1330">
    <property type="match status" value="1"/>
</dbReference>
<dbReference type="Pfam" id="PF00999">
    <property type="entry name" value="Na_H_Exchanger"/>
    <property type="match status" value="1"/>
</dbReference>
<evidence type="ECO:0000256" key="8">
    <source>
        <dbReference type="ARBA" id="ARBA00023065"/>
    </source>
</evidence>
<dbReference type="InterPro" id="IPR018422">
    <property type="entry name" value="Cation/H_exchanger_CPA1"/>
</dbReference>
<proteinExistence type="predicted"/>
<dbReference type="GO" id="GO:0015385">
    <property type="term" value="F:sodium:proton antiporter activity"/>
    <property type="evidence" value="ECO:0007669"/>
    <property type="project" value="InterPro"/>
</dbReference>
<feature type="domain" description="Cation/H+ exchanger transmembrane" evidence="14">
    <location>
        <begin position="27"/>
        <end position="95"/>
    </location>
</feature>